<name>A0A1X7SSW8_AMPQE</name>
<reference evidence="2" key="1">
    <citation type="submission" date="2017-05" db="UniProtKB">
        <authorList>
            <consortium name="EnsemblMetazoa"/>
        </authorList>
    </citation>
    <scope>IDENTIFICATION</scope>
</reference>
<sequence>MALVRKKKSRSGHRSSATRTMNAAFDIIRAGKFEAADMAKLAYYETTIRAKVDTLLKLDEEIRDATPEDELEAEIEQADLFIEEIKLNLIELEGAINNAKTTPSAGGAAGGAPTTPPRLTPPTRSPPPSSTSSVAAEPPPPDSWIPATGVKLPKLTLKHFRGDPTTWSTFWDSFEVAVHENSGLSNVDKFNYLVSLLDPPASSAIAGLKITAANYPEAVALLKKRFGNKQHIISKHMDTLLAIEA</sequence>
<feature type="compositionally biased region" description="Pro residues" evidence="1">
    <location>
        <begin position="114"/>
        <end position="129"/>
    </location>
</feature>
<dbReference type="InParanoid" id="A0A1X7SSW8"/>
<dbReference type="PANTHER" id="PTHR22954">
    <property type="entry name" value="RETROVIRAL PROTEASE-RELATED"/>
    <property type="match status" value="1"/>
</dbReference>
<dbReference type="AlphaFoldDB" id="A0A1X7SSW8"/>
<dbReference type="PANTHER" id="PTHR22954:SF3">
    <property type="entry name" value="PROTEIN CBG08539"/>
    <property type="match status" value="1"/>
</dbReference>
<dbReference type="InterPro" id="IPR005312">
    <property type="entry name" value="DUF1759"/>
</dbReference>
<evidence type="ECO:0000256" key="1">
    <source>
        <dbReference type="SAM" id="MobiDB-lite"/>
    </source>
</evidence>
<proteinExistence type="predicted"/>
<dbReference type="EnsemblMetazoa" id="Aqu2.1.05173_001">
    <property type="protein sequence ID" value="Aqu2.1.05173_001"/>
    <property type="gene ID" value="Aqu2.1.05173"/>
</dbReference>
<accession>A0A1X7SSW8</accession>
<dbReference type="Pfam" id="PF03564">
    <property type="entry name" value="DUF1759"/>
    <property type="match status" value="1"/>
</dbReference>
<evidence type="ECO:0000313" key="2">
    <source>
        <dbReference type="EnsemblMetazoa" id="Aqu2.1.05173_001"/>
    </source>
</evidence>
<feature type="region of interest" description="Disordered" evidence="1">
    <location>
        <begin position="101"/>
        <end position="147"/>
    </location>
</feature>
<protein>
    <submittedName>
        <fullName evidence="2">Uncharacterized protein</fullName>
    </submittedName>
</protein>
<organism evidence="2">
    <name type="scientific">Amphimedon queenslandica</name>
    <name type="common">Sponge</name>
    <dbReference type="NCBI Taxonomy" id="400682"/>
    <lineage>
        <taxon>Eukaryota</taxon>
        <taxon>Metazoa</taxon>
        <taxon>Porifera</taxon>
        <taxon>Demospongiae</taxon>
        <taxon>Heteroscleromorpha</taxon>
        <taxon>Haplosclerida</taxon>
        <taxon>Niphatidae</taxon>
        <taxon>Amphimedon</taxon>
    </lineage>
</organism>
<dbReference type="OrthoDB" id="6155329at2759"/>